<evidence type="ECO:0000256" key="5">
    <source>
        <dbReference type="ARBA" id="ARBA00038106"/>
    </source>
</evidence>
<evidence type="ECO:0000256" key="1">
    <source>
        <dbReference type="ARBA" id="ARBA00000971"/>
    </source>
</evidence>
<comment type="caution">
    <text evidence="8">The sequence shown here is derived from an EMBL/GenBank/DDBJ whole genome shotgun (WGS) entry which is preliminary data.</text>
</comment>
<sequence>MGVEKEIIQQGNGDATAKHGDKVIYDYTGWLYDPSQDDKKGTQISTGTSTFIIGQGGAIRGLDEGILGMAVDEEALLVISPDYAYSR</sequence>
<dbReference type="Gene3D" id="3.10.50.40">
    <property type="match status" value="1"/>
</dbReference>
<dbReference type="PANTHER" id="PTHR10516">
    <property type="entry name" value="PEPTIDYL-PROLYL CIS-TRANS ISOMERASE"/>
    <property type="match status" value="1"/>
</dbReference>
<dbReference type="GO" id="GO:0003755">
    <property type="term" value="F:peptidyl-prolyl cis-trans isomerase activity"/>
    <property type="evidence" value="ECO:0007669"/>
    <property type="project" value="UniProtKB-KW"/>
</dbReference>
<dbReference type="OrthoDB" id="1902587at2759"/>
<evidence type="ECO:0000256" key="2">
    <source>
        <dbReference type="ARBA" id="ARBA00013194"/>
    </source>
</evidence>
<comment type="catalytic activity">
    <reaction evidence="1 6">
        <text>[protein]-peptidylproline (omega=180) = [protein]-peptidylproline (omega=0)</text>
        <dbReference type="Rhea" id="RHEA:16237"/>
        <dbReference type="Rhea" id="RHEA-COMP:10747"/>
        <dbReference type="Rhea" id="RHEA-COMP:10748"/>
        <dbReference type="ChEBI" id="CHEBI:83833"/>
        <dbReference type="ChEBI" id="CHEBI:83834"/>
        <dbReference type="EC" id="5.2.1.8"/>
    </reaction>
</comment>
<evidence type="ECO:0000313" key="9">
    <source>
        <dbReference type="Proteomes" id="UP000799429"/>
    </source>
</evidence>
<feature type="domain" description="PPIase FKBP-type" evidence="7">
    <location>
        <begin position="20"/>
        <end position="87"/>
    </location>
</feature>
<dbReference type="AlphaFoldDB" id="A0A9P4VK74"/>
<dbReference type="InterPro" id="IPR001179">
    <property type="entry name" value="PPIase_FKBP_dom"/>
</dbReference>
<evidence type="ECO:0000313" key="8">
    <source>
        <dbReference type="EMBL" id="KAF2836066.1"/>
    </source>
</evidence>
<organism evidence="8 9">
    <name type="scientific">Patellaria atrata CBS 101060</name>
    <dbReference type="NCBI Taxonomy" id="1346257"/>
    <lineage>
        <taxon>Eukaryota</taxon>
        <taxon>Fungi</taxon>
        <taxon>Dikarya</taxon>
        <taxon>Ascomycota</taxon>
        <taxon>Pezizomycotina</taxon>
        <taxon>Dothideomycetes</taxon>
        <taxon>Dothideomycetes incertae sedis</taxon>
        <taxon>Patellariales</taxon>
        <taxon>Patellariaceae</taxon>
        <taxon>Patellaria</taxon>
    </lineage>
</organism>
<dbReference type="InterPro" id="IPR046357">
    <property type="entry name" value="PPIase_dom_sf"/>
</dbReference>
<dbReference type="InterPro" id="IPR050689">
    <property type="entry name" value="FKBP-type_PPIase"/>
</dbReference>
<dbReference type="Proteomes" id="UP000799429">
    <property type="component" value="Unassembled WGS sequence"/>
</dbReference>
<keyword evidence="3 6" id="KW-0697">Rotamase</keyword>
<protein>
    <recommendedName>
        <fullName evidence="2 6">peptidylprolyl isomerase</fullName>
        <ecNumber evidence="2 6">5.2.1.8</ecNumber>
    </recommendedName>
</protein>
<reference evidence="8" key="1">
    <citation type="journal article" date="2020" name="Stud. Mycol.">
        <title>101 Dothideomycetes genomes: a test case for predicting lifestyles and emergence of pathogens.</title>
        <authorList>
            <person name="Haridas S."/>
            <person name="Albert R."/>
            <person name="Binder M."/>
            <person name="Bloem J."/>
            <person name="Labutti K."/>
            <person name="Salamov A."/>
            <person name="Andreopoulos B."/>
            <person name="Baker S."/>
            <person name="Barry K."/>
            <person name="Bills G."/>
            <person name="Bluhm B."/>
            <person name="Cannon C."/>
            <person name="Castanera R."/>
            <person name="Culley D."/>
            <person name="Daum C."/>
            <person name="Ezra D."/>
            <person name="Gonzalez J."/>
            <person name="Henrissat B."/>
            <person name="Kuo A."/>
            <person name="Liang C."/>
            <person name="Lipzen A."/>
            <person name="Lutzoni F."/>
            <person name="Magnuson J."/>
            <person name="Mondo S."/>
            <person name="Nolan M."/>
            <person name="Ohm R."/>
            <person name="Pangilinan J."/>
            <person name="Park H.-J."/>
            <person name="Ramirez L."/>
            <person name="Alfaro M."/>
            <person name="Sun H."/>
            <person name="Tritt A."/>
            <person name="Yoshinaga Y."/>
            <person name="Zwiers L.-H."/>
            <person name="Turgeon B."/>
            <person name="Goodwin S."/>
            <person name="Spatafora J."/>
            <person name="Crous P."/>
            <person name="Grigoriev I."/>
        </authorList>
    </citation>
    <scope>NUCLEOTIDE SEQUENCE</scope>
    <source>
        <strain evidence="8">CBS 101060</strain>
    </source>
</reference>
<dbReference type="Pfam" id="PF00254">
    <property type="entry name" value="FKBP_C"/>
    <property type="match status" value="1"/>
</dbReference>
<name>A0A9P4VK74_9PEZI</name>
<evidence type="ECO:0000259" key="7">
    <source>
        <dbReference type="PROSITE" id="PS50059"/>
    </source>
</evidence>
<evidence type="ECO:0000256" key="6">
    <source>
        <dbReference type="PROSITE-ProRule" id="PRU00277"/>
    </source>
</evidence>
<keyword evidence="4 6" id="KW-0413">Isomerase</keyword>
<comment type="similarity">
    <text evidence="5">Belongs to the FKBP-type PPIase family. FKBP1 subfamily.</text>
</comment>
<dbReference type="PROSITE" id="PS50059">
    <property type="entry name" value="FKBP_PPIASE"/>
    <property type="match status" value="1"/>
</dbReference>
<evidence type="ECO:0000256" key="4">
    <source>
        <dbReference type="ARBA" id="ARBA00023235"/>
    </source>
</evidence>
<dbReference type="EC" id="5.2.1.8" evidence="2 6"/>
<dbReference type="GO" id="GO:0005737">
    <property type="term" value="C:cytoplasm"/>
    <property type="evidence" value="ECO:0007669"/>
    <property type="project" value="TreeGrafter"/>
</dbReference>
<keyword evidence="9" id="KW-1185">Reference proteome</keyword>
<gene>
    <name evidence="8" type="ORF">M501DRAFT_1019279</name>
</gene>
<accession>A0A9P4VK74</accession>
<dbReference type="PANTHER" id="PTHR10516:SF443">
    <property type="entry name" value="FK506-BINDING PROTEIN 59-RELATED"/>
    <property type="match status" value="1"/>
</dbReference>
<proteinExistence type="inferred from homology"/>
<dbReference type="SUPFAM" id="SSF54534">
    <property type="entry name" value="FKBP-like"/>
    <property type="match status" value="1"/>
</dbReference>
<evidence type="ECO:0000256" key="3">
    <source>
        <dbReference type="ARBA" id="ARBA00023110"/>
    </source>
</evidence>
<dbReference type="EMBL" id="MU006105">
    <property type="protein sequence ID" value="KAF2836066.1"/>
    <property type="molecule type" value="Genomic_DNA"/>
</dbReference>